<dbReference type="PROSITE" id="PS50020">
    <property type="entry name" value="WW_DOMAIN_2"/>
    <property type="match status" value="1"/>
</dbReference>
<dbReference type="OrthoDB" id="6344460at2759"/>
<dbReference type="InterPro" id="IPR018247">
    <property type="entry name" value="EF_Hand_1_Ca_BS"/>
</dbReference>
<dbReference type="InterPro" id="IPR011992">
    <property type="entry name" value="EF-hand-dom_pair"/>
</dbReference>
<dbReference type="EMBL" id="BRYA01000646">
    <property type="protein sequence ID" value="GMI27599.1"/>
    <property type="molecule type" value="Genomic_DNA"/>
</dbReference>
<organism evidence="4 5">
    <name type="scientific">Triparma columacea</name>
    <dbReference type="NCBI Taxonomy" id="722753"/>
    <lineage>
        <taxon>Eukaryota</taxon>
        <taxon>Sar</taxon>
        <taxon>Stramenopiles</taxon>
        <taxon>Ochrophyta</taxon>
        <taxon>Bolidophyceae</taxon>
        <taxon>Parmales</taxon>
        <taxon>Triparmaceae</taxon>
        <taxon>Triparma</taxon>
    </lineage>
</organism>
<proteinExistence type="predicted"/>
<dbReference type="InterPro" id="IPR002048">
    <property type="entry name" value="EF_hand_dom"/>
</dbReference>
<feature type="domain" description="EF-hand" evidence="3">
    <location>
        <begin position="218"/>
        <end position="253"/>
    </location>
</feature>
<gene>
    <name evidence="4" type="ORF">TrCOL_g10912</name>
</gene>
<evidence type="ECO:0000313" key="4">
    <source>
        <dbReference type="EMBL" id="GMI27599.1"/>
    </source>
</evidence>
<dbReference type="Proteomes" id="UP001165065">
    <property type="component" value="Unassembled WGS sequence"/>
</dbReference>
<dbReference type="GO" id="GO:0005509">
    <property type="term" value="F:calcium ion binding"/>
    <property type="evidence" value="ECO:0007669"/>
    <property type="project" value="InterPro"/>
</dbReference>
<name>A0A9W7L418_9STRA</name>
<accession>A0A9W7L418</accession>
<evidence type="ECO:0000259" key="3">
    <source>
        <dbReference type="PROSITE" id="PS50222"/>
    </source>
</evidence>
<dbReference type="CDD" id="cd00201">
    <property type="entry name" value="WW"/>
    <property type="match status" value="1"/>
</dbReference>
<feature type="domain" description="EF-hand" evidence="3">
    <location>
        <begin position="269"/>
        <end position="304"/>
    </location>
</feature>
<keyword evidence="5" id="KW-1185">Reference proteome</keyword>
<sequence length="412" mass="46349">MPKSTQLIVVTAAAVSLALWSYSQYSRSKKKKAVLRKTLSTSSADSPTFYHQPSPPCSKDDDMADFLEGDTVVLDDAGVLAPSVEEVVRVANGIGVSRSVALKLLSDPLPKGWKACKLVELSHSEDEMISGGFDIHSVYYFNFDSGESSWDHPLVVKYKGQQDEKEKQRLKNIEVENQGNRKLKEASIAKKRERMERKLSAISKKPISLEKMFAGEDEIVITSKIIMDTFDINNDGVLSKKEFTNGLRGVDPKSKVGKHLIEIFGINWRQKKEVTTLFKQIDIDGDGSLTLDELTRYVEKLDDTADAHRTIIARRMSSVSDETKEKAIFDKFKNESGYLEIHQFEKIMKELGSELSGKPFSDKQCKRWATKTMKKLAGMSEDEYDVEKGVTFETFQSLTASGPLFEICTKRL</sequence>
<dbReference type="PROSITE" id="PS50222">
    <property type="entry name" value="EF_HAND_2"/>
    <property type="match status" value="2"/>
</dbReference>
<dbReference type="SUPFAM" id="SSF47473">
    <property type="entry name" value="EF-hand"/>
    <property type="match status" value="1"/>
</dbReference>
<comment type="caution">
    <text evidence="4">The sequence shown here is derived from an EMBL/GenBank/DDBJ whole genome shotgun (WGS) entry which is preliminary data.</text>
</comment>
<evidence type="ECO:0000313" key="5">
    <source>
        <dbReference type="Proteomes" id="UP001165065"/>
    </source>
</evidence>
<dbReference type="SMART" id="SM00054">
    <property type="entry name" value="EFh"/>
    <property type="match status" value="3"/>
</dbReference>
<feature type="domain" description="WW" evidence="2">
    <location>
        <begin position="107"/>
        <end position="155"/>
    </location>
</feature>
<dbReference type="Gene3D" id="1.10.238.10">
    <property type="entry name" value="EF-hand"/>
    <property type="match status" value="1"/>
</dbReference>
<protein>
    <recommendedName>
        <fullName evidence="6">Calmodulin</fullName>
    </recommendedName>
</protein>
<dbReference type="InterPro" id="IPR001202">
    <property type="entry name" value="WW_dom"/>
</dbReference>
<evidence type="ECO:0000256" key="1">
    <source>
        <dbReference type="ARBA" id="ARBA00022837"/>
    </source>
</evidence>
<dbReference type="AlphaFoldDB" id="A0A9W7L418"/>
<evidence type="ECO:0000259" key="2">
    <source>
        <dbReference type="PROSITE" id="PS50020"/>
    </source>
</evidence>
<dbReference type="Pfam" id="PF13499">
    <property type="entry name" value="EF-hand_7"/>
    <property type="match status" value="1"/>
</dbReference>
<dbReference type="CDD" id="cd00051">
    <property type="entry name" value="EFh"/>
    <property type="match status" value="1"/>
</dbReference>
<reference evidence="5" key="1">
    <citation type="journal article" date="2023" name="Commun. Biol.">
        <title>Genome analysis of Parmales, the sister group of diatoms, reveals the evolutionary specialization of diatoms from phago-mixotrophs to photoautotrophs.</title>
        <authorList>
            <person name="Ban H."/>
            <person name="Sato S."/>
            <person name="Yoshikawa S."/>
            <person name="Yamada K."/>
            <person name="Nakamura Y."/>
            <person name="Ichinomiya M."/>
            <person name="Sato N."/>
            <person name="Blanc-Mathieu R."/>
            <person name="Endo H."/>
            <person name="Kuwata A."/>
            <person name="Ogata H."/>
        </authorList>
    </citation>
    <scope>NUCLEOTIDE SEQUENCE [LARGE SCALE GENOMIC DNA]</scope>
</reference>
<evidence type="ECO:0008006" key="6">
    <source>
        <dbReference type="Google" id="ProtNLM"/>
    </source>
</evidence>
<dbReference type="PROSITE" id="PS00018">
    <property type="entry name" value="EF_HAND_1"/>
    <property type="match status" value="2"/>
</dbReference>
<keyword evidence="1" id="KW-0106">Calcium</keyword>